<keyword evidence="6 8" id="KW-0456">Lyase</keyword>
<comment type="caution">
    <text evidence="10">The sequence shown here is derived from an EMBL/GenBank/DDBJ whole genome shotgun (WGS) entry which is preliminary data.</text>
</comment>
<keyword evidence="5 8" id="KW-0057">Aromatic amino acid biosynthesis</keyword>
<protein>
    <recommendedName>
        <fullName evidence="8">Tryptophan synthase alpha chain</fullName>
        <ecNumber evidence="8">4.2.1.20</ecNumber>
    </recommendedName>
</protein>
<evidence type="ECO:0000256" key="5">
    <source>
        <dbReference type="ARBA" id="ARBA00023141"/>
    </source>
</evidence>
<dbReference type="Pfam" id="PF00290">
    <property type="entry name" value="Trp_syntA"/>
    <property type="match status" value="1"/>
</dbReference>
<dbReference type="NCBIfam" id="TIGR00262">
    <property type="entry name" value="trpA"/>
    <property type="match status" value="1"/>
</dbReference>
<dbReference type="PANTHER" id="PTHR43406:SF1">
    <property type="entry name" value="TRYPTOPHAN SYNTHASE ALPHA CHAIN, CHLOROPLASTIC"/>
    <property type="match status" value="1"/>
</dbReference>
<evidence type="ECO:0000256" key="9">
    <source>
        <dbReference type="RuleBase" id="RU003662"/>
    </source>
</evidence>
<keyword evidence="3 8" id="KW-0028">Amino-acid biosynthesis</keyword>
<evidence type="ECO:0000256" key="4">
    <source>
        <dbReference type="ARBA" id="ARBA00022822"/>
    </source>
</evidence>
<comment type="catalytic activity">
    <reaction evidence="7 8">
        <text>(1S,2R)-1-C-(indol-3-yl)glycerol 3-phosphate + L-serine = D-glyceraldehyde 3-phosphate + L-tryptophan + H2O</text>
        <dbReference type="Rhea" id="RHEA:10532"/>
        <dbReference type="ChEBI" id="CHEBI:15377"/>
        <dbReference type="ChEBI" id="CHEBI:33384"/>
        <dbReference type="ChEBI" id="CHEBI:57912"/>
        <dbReference type="ChEBI" id="CHEBI:58866"/>
        <dbReference type="ChEBI" id="CHEBI:59776"/>
        <dbReference type="EC" id="4.2.1.20"/>
    </reaction>
</comment>
<dbReference type="EMBL" id="JAMGBC010000001">
    <property type="protein sequence ID" value="MCL6679849.1"/>
    <property type="molecule type" value="Genomic_DNA"/>
</dbReference>
<keyword evidence="4 8" id="KW-0822">Tryptophan biosynthesis</keyword>
<gene>
    <name evidence="8 10" type="primary">trpA</name>
    <name evidence="10" type="ORF">LZ519_11075</name>
</gene>
<dbReference type="PANTHER" id="PTHR43406">
    <property type="entry name" value="TRYPTOPHAN SYNTHASE, ALPHA CHAIN"/>
    <property type="match status" value="1"/>
</dbReference>
<feature type="active site" description="Proton acceptor" evidence="8">
    <location>
        <position position="49"/>
    </location>
</feature>
<dbReference type="EC" id="4.2.1.20" evidence="8"/>
<organism evidence="10 11">
    <name type="scientific">Sphingomonas anseongensis</name>
    <dbReference type="NCBI Taxonomy" id="2908207"/>
    <lineage>
        <taxon>Bacteria</taxon>
        <taxon>Pseudomonadati</taxon>
        <taxon>Pseudomonadota</taxon>
        <taxon>Alphaproteobacteria</taxon>
        <taxon>Sphingomonadales</taxon>
        <taxon>Sphingomonadaceae</taxon>
        <taxon>Sphingomonas</taxon>
    </lineage>
</organism>
<dbReference type="InterPro" id="IPR013785">
    <property type="entry name" value="Aldolase_TIM"/>
</dbReference>
<dbReference type="Proteomes" id="UP001165343">
    <property type="component" value="Unassembled WGS sequence"/>
</dbReference>
<accession>A0ABT0RHX1</accession>
<proteinExistence type="inferred from homology"/>
<sequence>MSRYAQMFDRLGEQGEGAFGAFVMLGDPDPLTSARVLDALVLGGADMIEVGIPFSDPVADGPVIQAAANRSLCAGVRTADCLDLIAGFRSLHPQVPIGILTYANLVMARGRRNFFECAAEAGADSLLVADLPSLEAEPWANEMLEAGIEPVLIAAATTPPQALRMIARLSSGYTYCVSRRGITGTHQSGCFDPTLVDRLRDLGAAPPVFGFGISKPSHVREALAAGAAGVIAGSAIVSAAADASSPAAAVAPLVSELKAATRRDPSCQRNESYAQAV</sequence>
<feature type="active site" description="Proton acceptor" evidence="8">
    <location>
        <position position="60"/>
    </location>
</feature>
<evidence type="ECO:0000256" key="7">
    <source>
        <dbReference type="ARBA" id="ARBA00049047"/>
    </source>
</evidence>
<evidence type="ECO:0000256" key="1">
    <source>
        <dbReference type="ARBA" id="ARBA00004733"/>
    </source>
</evidence>
<dbReference type="InterPro" id="IPR011060">
    <property type="entry name" value="RibuloseP-bd_barrel"/>
</dbReference>
<evidence type="ECO:0000313" key="11">
    <source>
        <dbReference type="Proteomes" id="UP001165343"/>
    </source>
</evidence>
<dbReference type="GO" id="GO:0004834">
    <property type="term" value="F:tryptophan synthase activity"/>
    <property type="evidence" value="ECO:0007669"/>
    <property type="project" value="UniProtKB-EC"/>
</dbReference>
<comment type="function">
    <text evidence="8">The alpha subunit is responsible for the aldol cleavage of indoleglycerol phosphate to indole and glyceraldehyde 3-phosphate.</text>
</comment>
<evidence type="ECO:0000256" key="6">
    <source>
        <dbReference type="ARBA" id="ARBA00023239"/>
    </source>
</evidence>
<dbReference type="SUPFAM" id="SSF51366">
    <property type="entry name" value="Ribulose-phoshate binding barrel"/>
    <property type="match status" value="1"/>
</dbReference>
<name>A0ABT0RHX1_9SPHN</name>
<dbReference type="PROSITE" id="PS00167">
    <property type="entry name" value="TRP_SYNTHASE_ALPHA"/>
    <property type="match status" value="1"/>
</dbReference>
<evidence type="ECO:0000313" key="10">
    <source>
        <dbReference type="EMBL" id="MCL6679849.1"/>
    </source>
</evidence>
<evidence type="ECO:0000256" key="3">
    <source>
        <dbReference type="ARBA" id="ARBA00022605"/>
    </source>
</evidence>
<dbReference type="InterPro" id="IPR002028">
    <property type="entry name" value="Trp_synthase_suA"/>
</dbReference>
<dbReference type="InterPro" id="IPR018204">
    <property type="entry name" value="Trp_synthase_alpha_AS"/>
</dbReference>
<dbReference type="Gene3D" id="3.20.20.70">
    <property type="entry name" value="Aldolase class I"/>
    <property type="match status" value="1"/>
</dbReference>
<comment type="pathway">
    <text evidence="1 8">Amino-acid biosynthesis; L-tryptophan biosynthesis; L-tryptophan from chorismate: step 5/5.</text>
</comment>
<dbReference type="CDD" id="cd04724">
    <property type="entry name" value="Tryptophan_synthase_alpha"/>
    <property type="match status" value="1"/>
</dbReference>
<evidence type="ECO:0000256" key="2">
    <source>
        <dbReference type="ARBA" id="ARBA00011270"/>
    </source>
</evidence>
<evidence type="ECO:0000256" key="8">
    <source>
        <dbReference type="HAMAP-Rule" id="MF_00131"/>
    </source>
</evidence>
<reference evidence="10" key="1">
    <citation type="submission" date="2022-05" db="EMBL/GenBank/DDBJ databases">
        <authorList>
            <person name="Jo J.-H."/>
            <person name="Im W.-T."/>
        </authorList>
    </citation>
    <scope>NUCLEOTIDE SEQUENCE</scope>
    <source>
        <strain evidence="10">RG327</strain>
    </source>
</reference>
<keyword evidence="11" id="KW-1185">Reference proteome</keyword>
<dbReference type="RefSeq" id="WP_249868724.1">
    <property type="nucleotide sequence ID" value="NZ_JAMGBC010000001.1"/>
</dbReference>
<comment type="similarity">
    <text evidence="8 9">Belongs to the TrpA family.</text>
</comment>
<comment type="subunit">
    <text evidence="2 8">Tetramer of two alpha and two beta chains.</text>
</comment>
<dbReference type="HAMAP" id="MF_00131">
    <property type="entry name" value="Trp_synth_alpha"/>
    <property type="match status" value="1"/>
</dbReference>